<evidence type="ECO:0000256" key="7">
    <source>
        <dbReference type="ARBA" id="ARBA00023134"/>
    </source>
</evidence>
<dbReference type="SUPFAM" id="SSF47446">
    <property type="entry name" value="Signal peptide-binding domain"/>
    <property type="match status" value="1"/>
</dbReference>
<dbReference type="EC" id="3.6.5.4" evidence="10"/>
<reference evidence="15" key="1">
    <citation type="journal article" date="2025" name="Foods">
        <title>Unveiling the Microbial Signatures of Arabica Coffee Cherries: Insights into Ripeness Specific Diversity, Functional Traits, and Implications for Quality and Safety.</title>
        <authorList>
            <consortium name="RefSeq"/>
            <person name="Tenea G.N."/>
            <person name="Cifuentes V."/>
            <person name="Reyes P."/>
            <person name="Cevallos-Vallejos M."/>
        </authorList>
    </citation>
    <scope>NUCLEOTIDE SEQUENCE [LARGE SCALE GENOMIC DNA]</scope>
</reference>
<evidence type="ECO:0000256" key="8">
    <source>
        <dbReference type="ARBA" id="ARBA00023135"/>
    </source>
</evidence>
<protein>
    <recommendedName>
        <fullName evidence="10">signal-recognition-particle GTPase</fullName>
        <ecNumber evidence="10">3.6.5.4</ecNumber>
    </recommendedName>
</protein>
<dbReference type="GO" id="GO:0030942">
    <property type="term" value="F:endoplasmic reticulum signal peptide binding"/>
    <property type="evidence" value="ECO:0007669"/>
    <property type="project" value="TreeGrafter"/>
</dbReference>
<dbReference type="InterPro" id="IPR036225">
    <property type="entry name" value="SRP/SRP_N"/>
</dbReference>
<evidence type="ECO:0000256" key="5">
    <source>
        <dbReference type="ARBA" id="ARBA00022801"/>
    </source>
</evidence>
<gene>
    <name evidence="16" type="primary">LOC113702734</name>
</gene>
<dbReference type="RefSeq" id="XP_027079664.2">
    <property type="nucleotide sequence ID" value="XM_027223863.2"/>
</dbReference>
<dbReference type="SUPFAM" id="SSF52540">
    <property type="entry name" value="P-loop containing nucleoside triphosphate hydrolases"/>
    <property type="match status" value="1"/>
</dbReference>
<evidence type="ECO:0000313" key="15">
    <source>
        <dbReference type="Proteomes" id="UP001652660"/>
    </source>
</evidence>
<dbReference type="Gene3D" id="1.20.120.140">
    <property type="entry name" value="Signal recognition particle SRP54, nucleotide-binding domain"/>
    <property type="match status" value="1"/>
</dbReference>
<dbReference type="SMART" id="SM00963">
    <property type="entry name" value="SRP54_N"/>
    <property type="match status" value="1"/>
</dbReference>
<dbReference type="CDD" id="cd17875">
    <property type="entry name" value="SRP54_G"/>
    <property type="match status" value="1"/>
</dbReference>
<evidence type="ECO:0000259" key="12">
    <source>
        <dbReference type="SMART" id="SM00382"/>
    </source>
</evidence>
<dbReference type="PANTHER" id="PTHR11564">
    <property type="entry name" value="SIGNAL RECOGNITION PARTICLE 54K PROTEIN SRP54"/>
    <property type="match status" value="1"/>
</dbReference>
<dbReference type="InterPro" id="IPR013822">
    <property type="entry name" value="Signal_recog_particl_SRP54_hlx"/>
</dbReference>
<dbReference type="InterPro" id="IPR036891">
    <property type="entry name" value="Signal_recog_part_SRP54_M_sf"/>
</dbReference>
<dbReference type="InterPro" id="IPR004125">
    <property type="entry name" value="Signal_recog_particle_SRP54_M"/>
</dbReference>
<feature type="domain" description="Signal recognition particle SRP54 helical bundle" evidence="14">
    <location>
        <begin position="1"/>
        <end position="86"/>
    </location>
</feature>
<proteinExistence type="inferred from homology"/>
<keyword evidence="15" id="KW-1185">Reference proteome</keyword>
<dbReference type="GO" id="GO:0003924">
    <property type="term" value="F:GTPase activity"/>
    <property type="evidence" value="ECO:0007669"/>
    <property type="project" value="InterPro"/>
</dbReference>
<dbReference type="SMART" id="SM00382">
    <property type="entry name" value="AAA"/>
    <property type="match status" value="1"/>
</dbReference>
<dbReference type="InterPro" id="IPR027417">
    <property type="entry name" value="P-loop_NTPase"/>
</dbReference>
<evidence type="ECO:0000259" key="14">
    <source>
        <dbReference type="SMART" id="SM00963"/>
    </source>
</evidence>
<evidence type="ECO:0000256" key="2">
    <source>
        <dbReference type="ARBA" id="ARBA00005450"/>
    </source>
</evidence>
<evidence type="ECO:0000313" key="16">
    <source>
        <dbReference type="RefSeq" id="XP_027079664.2"/>
    </source>
</evidence>
<dbReference type="Pfam" id="PF02881">
    <property type="entry name" value="SRP54_N"/>
    <property type="match status" value="1"/>
</dbReference>
<reference evidence="16" key="2">
    <citation type="submission" date="2025-08" db="UniProtKB">
        <authorList>
            <consortium name="RefSeq"/>
        </authorList>
    </citation>
    <scope>IDENTIFICATION</scope>
    <source>
        <tissue evidence="16">Leaves</tissue>
    </source>
</reference>
<keyword evidence="9" id="KW-0687">Ribonucleoprotein</keyword>
<evidence type="ECO:0000256" key="6">
    <source>
        <dbReference type="ARBA" id="ARBA00022884"/>
    </source>
</evidence>
<keyword evidence="4" id="KW-0547">Nucleotide-binding</keyword>
<keyword evidence="8" id="KW-0733">Signal recognition particle</keyword>
<dbReference type="SUPFAM" id="SSF47364">
    <property type="entry name" value="Domain of the SRP/SRP receptor G-proteins"/>
    <property type="match status" value="1"/>
</dbReference>
<dbReference type="GO" id="GO:0005829">
    <property type="term" value="C:cytosol"/>
    <property type="evidence" value="ECO:0007669"/>
    <property type="project" value="TreeGrafter"/>
</dbReference>
<comment type="catalytic activity">
    <reaction evidence="11">
        <text>GTP + H2O = GDP + phosphate + H(+)</text>
        <dbReference type="Rhea" id="RHEA:19669"/>
        <dbReference type="ChEBI" id="CHEBI:15377"/>
        <dbReference type="ChEBI" id="CHEBI:15378"/>
        <dbReference type="ChEBI" id="CHEBI:37565"/>
        <dbReference type="ChEBI" id="CHEBI:43474"/>
        <dbReference type="ChEBI" id="CHEBI:58189"/>
        <dbReference type="EC" id="3.6.5.4"/>
    </reaction>
    <physiologicalReaction direction="left-to-right" evidence="11">
        <dbReference type="Rhea" id="RHEA:19670"/>
    </physiologicalReaction>
</comment>
<dbReference type="PANTHER" id="PTHR11564:SF5">
    <property type="entry name" value="SIGNAL RECOGNITION PARTICLE SUBUNIT SRP54"/>
    <property type="match status" value="1"/>
</dbReference>
<sequence>MLVELKDRLTQAIRDMKNATVVDESVVNECLNEITRALLRGDVPFHLVKELVNNVKKSANLNNLPSGINKRKILEESIFSELCNMLNPGKPSFTPRKGETSVVMFVGLQGTGKTTTCAKYAYYHQKKGWKPALICADTFRDGALDQLKQDAVKVEIPYYGSSTESDPTEVALEGLKRFKNENRDLIIIDTSGRHKQEVALLEEMRQLYEATKPDLVVFLIDSSIGQAAFDQARAFKQSVSVGGVIVTKFDGHAKGGGAISAVAATKCPVIFIENGEQLDKFEAFDAKAFVCRLLGKHHPAELVDRFRDSVSLDEQADLCQMFTDGENFTFKKYQAVVKHNYKMGPLLLSQVRDLQPNVQENVKPEQMKKYLIMMDSLTSEELNSSNPKIMKESRIRRIAQGSGCHVGDVMKMLEHYKQLANMCTRRKMDNMTRMISRGRMPSGAGMSGDLMNMFRQLSSSAGMARMLSEAI</sequence>
<dbReference type="Pfam" id="PF02978">
    <property type="entry name" value="SRP_SPB"/>
    <property type="match status" value="1"/>
</dbReference>
<dbReference type="GO" id="GO:0005525">
    <property type="term" value="F:GTP binding"/>
    <property type="evidence" value="ECO:0007669"/>
    <property type="project" value="UniProtKB-KW"/>
</dbReference>
<dbReference type="OrthoDB" id="10250817at2759"/>
<dbReference type="Proteomes" id="UP001652660">
    <property type="component" value="Chromosome 8e"/>
</dbReference>
<dbReference type="GO" id="GO:0005786">
    <property type="term" value="C:signal recognition particle, endoplasmic reticulum targeting"/>
    <property type="evidence" value="ECO:0007669"/>
    <property type="project" value="UniProtKB-KW"/>
</dbReference>
<comment type="subcellular location">
    <subcellularLocation>
        <location evidence="1">Cytoplasm</location>
    </subcellularLocation>
</comment>
<name>A0A6P6TMC6_COFAR</name>
<dbReference type="GO" id="GO:0008312">
    <property type="term" value="F:7S RNA binding"/>
    <property type="evidence" value="ECO:0007669"/>
    <property type="project" value="InterPro"/>
</dbReference>
<organism evidence="15 16">
    <name type="scientific">Coffea arabica</name>
    <name type="common">Arabian coffee</name>
    <dbReference type="NCBI Taxonomy" id="13443"/>
    <lineage>
        <taxon>Eukaryota</taxon>
        <taxon>Viridiplantae</taxon>
        <taxon>Streptophyta</taxon>
        <taxon>Embryophyta</taxon>
        <taxon>Tracheophyta</taxon>
        <taxon>Spermatophyta</taxon>
        <taxon>Magnoliopsida</taxon>
        <taxon>eudicotyledons</taxon>
        <taxon>Gunneridae</taxon>
        <taxon>Pentapetalae</taxon>
        <taxon>asterids</taxon>
        <taxon>lamiids</taxon>
        <taxon>Gentianales</taxon>
        <taxon>Rubiaceae</taxon>
        <taxon>Ixoroideae</taxon>
        <taxon>Gardenieae complex</taxon>
        <taxon>Bertiereae - Coffeeae clade</taxon>
        <taxon>Coffeeae</taxon>
        <taxon>Coffea</taxon>
    </lineage>
</organism>
<evidence type="ECO:0000259" key="13">
    <source>
        <dbReference type="SMART" id="SM00962"/>
    </source>
</evidence>
<feature type="domain" description="SRP54-type proteins GTP-binding" evidence="13">
    <location>
        <begin position="100"/>
        <end position="295"/>
    </location>
</feature>
<accession>A0A6P6TMC6</accession>
<dbReference type="GeneID" id="113702734"/>
<evidence type="ECO:0000256" key="9">
    <source>
        <dbReference type="ARBA" id="ARBA00023274"/>
    </source>
</evidence>
<dbReference type="Gene3D" id="3.40.50.300">
    <property type="entry name" value="P-loop containing nucleotide triphosphate hydrolases"/>
    <property type="match status" value="1"/>
</dbReference>
<dbReference type="SMART" id="SM00962">
    <property type="entry name" value="SRP54"/>
    <property type="match status" value="1"/>
</dbReference>
<comment type="similarity">
    <text evidence="2">Belongs to the GTP-binding SRP family. SRP54 subfamily.</text>
</comment>
<dbReference type="AlphaFoldDB" id="A0A6P6TMC6"/>
<keyword evidence="3" id="KW-0963">Cytoplasm</keyword>
<evidence type="ECO:0000256" key="3">
    <source>
        <dbReference type="ARBA" id="ARBA00022490"/>
    </source>
</evidence>
<evidence type="ECO:0000256" key="4">
    <source>
        <dbReference type="ARBA" id="ARBA00022741"/>
    </source>
</evidence>
<keyword evidence="7" id="KW-0342">GTP-binding</keyword>
<dbReference type="InterPro" id="IPR000897">
    <property type="entry name" value="SRP54_GTPase_dom"/>
</dbReference>
<keyword evidence="5" id="KW-0378">Hydrolase</keyword>
<dbReference type="InterPro" id="IPR003593">
    <property type="entry name" value="AAA+_ATPase"/>
</dbReference>
<dbReference type="InterPro" id="IPR042101">
    <property type="entry name" value="SRP54_N_sf"/>
</dbReference>
<evidence type="ECO:0000256" key="1">
    <source>
        <dbReference type="ARBA" id="ARBA00004496"/>
    </source>
</evidence>
<dbReference type="InterPro" id="IPR022941">
    <property type="entry name" value="SRP54"/>
</dbReference>
<dbReference type="GO" id="GO:0006616">
    <property type="term" value="P:SRP-dependent cotranslational protein targeting to membrane, translocation"/>
    <property type="evidence" value="ECO:0007669"/>
    <property type="project" value="TreeGrafter"/>
</dbReference>
<dbReference type="Gene3D" id="1.10.260.30">
    <property type="entry name" value="Signal recognition particle, SRP54 subunit, M-domain"/>
    <property type="match status" value="1"/>
</dbReference>
<keyword evidence="6" id="KW-0694">RNA-binding</keyword>
<dbReference type="Pfam" id="PF00448">
    <property type="entry name" value="SRP54"/>
    <property type="match status" value="1"/>
</dbReference>
<evidence type="ECO:0000256" key="10">
    <source>
        <dbReference type="ARBA" id="ARBA00035672"/>
    </source>
</evidence>
<feature type="domain" description="AAA+ ATPase" evidence="12">
    <location>
        <begin position="99"/>
        <end position="294"/>
    </location>
</feature>
<evidence type="ECO:0000256" key="11">
    <source>
        <dbReference type="ARBA" id="ARBA00048157"/>
    </source>
</evidence>